<evidence type="ECO:0000313" key="1">
    <source>
        <dbReference type="EMBL" id="AXW85739.1"/>
    </source>
</evidence>
<organism evidence="1 2">
    <name type="scientific">Lonsdalea britannica</name>
    <dbReference type="NCBI Taxonomy" id="1082704"/>
    <lineage>
        <taxon>Bacteria</taxon>
        <taxon>Pseudomonadati</taxon>
        <taxon>Pseudomonadota</taxon>
        <taxon>Gammaproteobacteria</taxon>
        <taxon>Enterobacterales</taxon>
        <taxon>Pectobacteriaceae</taxon>
        <taxon>Lonsdalea</taxon>
    </lineage>
</organism>
<name>A0AAD0SCP5_9GAMM</name>
<dbReference type="RefSeq" id="WP_094118598.1">
    <property type="nucleotide sequence ID" value="NZ_CP023009.1"/>
</dbReference>
<dbReference type="AlphaFoldDB" id="A0AAD0SCP5"/>
<sequence>MAFELKELLTPAASLLAVWLTARFTLNREIRKKELEIRVDRLEKLSADCDEVLSQLINYAGFISGLVQSRLLLFTPTQSKARIPVQKFIEVKDLLDDSELAPDREKVRRCEHGLRFHHYQEWQKWDAIVPKLKNDIYDFFMITPAGAIVKVLKDQGRTQEDCEAFIRQLSKWQKDADALRKQLLDAMSSDFHELTKSKPPLWLRWLCIHTWFNKSGC</sequence>
<proteinExistence type="predicted"/>
<evidence type="ECO:0000313" key="2">
    <source>
        <dbReference type="Proteomes" id="UP000263881"/>
    </source>
</evidence>
<dbReference type="EMBL" id="CP023009">
    <property type="protein sequence ID" value="AXW85739.1"/>
    <property type="molecule type" value="Genomic_DNA"/>
</dbReference>
<reference evidence="1 2" key="1">
    <citation type="submission" date="2017-08" db="EMBL/GenBank/DDBJ databases">
        <title>Comparative genomics of bacteria isolated from necrotic lesions of AOD affected trees.</title>
        <authorList>
            <person name="Doonan J."/>
            <person name="Denman S."/>
            <person name="McDonald J.E."/>
        </authorList>
    </citation>
    <scope>NUCLEOTIDE SEQUENCE [LARGE SCALE GENOMIC DNA]</scope>
    <source>
        <strain evidence="1 2">477</strain>
    </source>
</reference>
<accession>A0AAD0SCP5</accession>
<protein>
    <submittedName>
        <fullName evidence="1">Uncharacterized protein</fullName>
    </submittedName>
</protein>
<dbReference type="KEGG" id="lbq:CKQ53_01240"/>
<keyword evidence="2" id="KW-1185">Reference proteome</keyword>
<dbReference type="Proteomes" id="UP000263881">
    <property type="component" value="Chromosome"/>
</dbReference>
<gene>
    <name evidence="1" type="ORF">CKQ53_01240</name>
</gene>